<reference evidence="1 2" key="1">
    <citation type="submission" date="2020-09" db="EMBL/GenBank/DDBJ databases">
        <title>De no assembly of potato wild relative species, Solanum commersonii.</title>
        <authorList>
            <person name="Cho K."/>
        </authorList>
    </citation>
    <scope>NUCLEOTIDE SEQUENCE [LARGE SCALE GENOMIC DNA]</scope>
    <source>
        <strain evidence="1">LZ3.2</strain>
        <tissue evidence="1">Leaf</tissue>
    </source>
</reference>
<keyword evidence="2" id="KW-1185">Reference proteome</keyword>
<proteinExistence type="predicted"/>
<evidence type="ECO:0008006" key="3">
    <source>
        <dbReference type="Google" id="ProtNLM"/>
    </source>
</evidence>
<evidence type="ECO:0000313" key="1">
    <source>
        <dbReference type="EMBL" id="KAG5574751.1"/>
    </source>
</evidence>
<evidence type="ECO:0000313" key="2">
    <source>
        <dbReference type="Proteomes" id="UP000824120"/>
    </source>
</evidence>
<name>A0A9J5WHD4_SOLCO</name>
<accession>A0A9J5WHD4</accession>
<organism evidence="1 2">
    <name type="scientific">Solanum commersonii</name>
    <name type="common">Commerson's wild potato</name>
    <name type="synonym">Commerson's nightshade</name>
    <dbReference type="NCBI Taxonomy" id="4109"/>
    <lineage>
        <taxon>Eukaryota</taxon>
        <taxon>Viridiplantae</taxon>
        <taxon>Streptophyta</taxon>
        <taxon>Embryophyta</taxon>
        <taxon>Tracheophyta</taxon>
        <taxon>Spermatophyta</taxon>
        <taxon>Magnoliopsida</taxon>
        <taxon>eudicotyledons</taxon>
        <taxon>Gunneridae</taxon>
        <taxon>Pentapetalae</taxon>
        <taxon>asterids</taxon>
        <taxon>lamiids</taxon>
        <taxon>Solanales</taxon>
        <taxon>Solanaceae</taxon>
        <taxon>Solanoideae</taxon>
        <taxon>Solaneae</taxon>
        <taxon>Solanum</taxon>
    </lineage>
</organism>
<gene>
    <name evidence="1" type="ORF">H5410_054885</name>
</gene>
<dbReference type="EMBL" id="JACXVP010000011">
    <property type="protein sequence ID" value="KAG5574751.1"/>
    <property type="molecule type" value="Genomic_DNA"/>
</dbReference>
<feature type="non-terminal residue" evidence="1">
    <location>
        <position position="131"/>
    </location>
</feature>
<dbReference type="AlphaFoldDB" id="A0A9J5WHD4"/>
<sequence>MPNIHPSNIEKSNRCTSLLHSHVWRYHTIAKEKCGQATLINVGISELGGMLYASSNEYYQRKHTFKLWVLKDYDFKDSWNEVSSIVDPDIVIASPKYRFADGKVLFWCEHSKARKNYIGHKEDNLVHYCLQ</sequence>
<protein>
    <recommendedName>
        <fullName evidence="3">F-box associated domain-containing protein</fullName>
    </recommendedName>
</protein>
<comment type="caution">
    <text evidence="1">The sequence shown here is derived from an EMBL/GenBank/DDBJ whole genome shotgun (WGS) entry which is preliminary data.</text>
</comment>
<dbReference type="Proteomes" id="UP000824120">
    <property type="component" value="Chromosome 11"/>
</dbReference>